<dbReference type="Pfam" id="PF11899">
    <property type="entry name" value="DUF3419"/>
    <property type="match status" value="1"/>
</dbReference>
<keyword evidence="1" id="KW-0812">Transmembrane</keyword>
<feature type="signal peptide" evidence="2">
    <location>
        <begin position="1"/>
        <end position="19"/>
    </location>
</feature>
<feature type="transmembrane region" description="Helical" evidence="1">
    <location>
        <begin position="29"/>
        <end position="48"/>
    </location>
</feature>
<dbReference type="AlphaFoldDB" id="A0A835Z2P6"/>
<dbReference type="InterPro" id="IPR041698">
    <property type="entry name" value="Methyltransf_25"/>
</dbReference>
<dbReference type="InterPro" id="IPR029063">
    <property type="entry name" value="SAM-dependent_MTases_sf"/>
</dbReference>
<evidence type="ECO:0000256" key="2">
    <source>
        <dbReference type="SAM" id="SignalP"/>
    </source>
</evidence>
<evidence type="ECO:0000256" key="1">
    <source>
        <dbReference type="SAM" id="Phobius"/>
    </source>
</evidence>
<dbReference type="PANTHER" id="PTHR47473">
    <property type="entry name" value="BTA1P"/>
    <property type="match status" value="1"/>
</dbReference>
<keyword evidence="1" id="KW-0472">Membrane</keyword>
<dbReference type="Proteomes" id="UP000664859">
    <property type="component" value="Unassembled WGS sequence"/>
</dbReference>
<comment type="caution">
    <text evidence="4">The sequence shown here is derived from an EMBL/GenBank/DDBJ whole genome shotgun (WGS) entry which is preliminary data.</text>
</comment>
<dbReference type="EMBL" id="JAFCMP010000113">
    <property type="protein sequence ID" value="KAG5186141.1"/>
    <property type="molecule type" value="Genomic_DNA"/>
</dbReference>
<dbReference type="Gene3D" id="3.40.50.150">
    <property type="entry name" value="Vaccinia Virus protein VP39"/>
    <property type="match status" value="1"/>
</dbReference>
<organism evidence="4 5">
    <name type="scientific">Tribonema minus</name>
    <dbReference type="NCBI Taxonomy" id="303371"/>
    <lineage>
        <taxon>Eukaryota</taxon>
        <taxon>Sar</taxon>
        <taxon>Stramenopiles</taxon>
        <taxon>Ochrophyta</taxon>
        <taxon>PX clade</taxon>
        <taxon>Xanthophyceae</taxon>
        <taxon>Tribonematales</taxon>
        <taxon>Tribonemataceae</taxon>
        <taxon>Tribonema</taxon>
    </lineage>
</organism>
<proteinExistence type="predicted"/>
<accession>A0A835Z2P6</accession>
<dbReference type="SUPFAM" id="SSF53335">
    <property type="entry name" value="S-adenosyl-L-methionine-dependent methyltransferases"/>
    <property type="match status" value="1"/>
</dbReference>
<dbReference type="OrthoDB" id="10253390at2759"/>
<dbReference type="InterPro" id="IPR021829">
    <property type="entry name" value="DUF3419"/>
</dbReference>
<keyword evidence="1" id="KW-1133">Transmembrane helix</keyword>
<dbReference type="PANTHER" id="PTHR47473:SF1">
    <property type="entry name" value="METHYLTRANSFERASE DOMAIN-CONTAINING PROTEIN"/>
    <property type="match status" value="1"/>
</dbReference>
<evidence type="ECO:0000313" key="5">
    <source>
        <dbReference type="Proteomes" id="UP000664859"/>
    </source>
</evidence>
<keyword evidence="2" id="KW-0732">Signal</keyword>
<evidence type="ECO:0000313" key="4">
    <source>
        <dbReference type="EMBL" id="KAG5186141.1"/>
    </source>
</evidence>
<feature type="chain" id="PRO_5032732725" description="Methyltransferase domain-containing protein" evidence="2">
    <location>
        <begin position="20"/>
        <end position="1013"/>
    </location>
</feature>
<keyword evidence="5" id="KW-1185">Reference proteome</keyword>
<feature type="transmembrane region" description="Helical" evidence="1">
    <location>
        <begin position="87"/>
        <end position="105"/>
    </location>
</feature>
<reference evidence="4" key="1">
    <citation type="submission" date="2021-02" db="EMBL/GenBank/DDBJ databases">
        <title>First Annotated Genome of the Yellow-green Alga Tribonema minus.</title>
        <authorList>
            <person name="Mahan K.M."/>
        </authorList>
    </citation>
    <scope>NUCLEOTIDE SEQUENCE</scope>
    <source>
        <strain evidence="4">UTEX B ZZ1240</strain>
    </source>
</reference>
<sequence length="1013" mass="110063">MVLHCGALTTSALLHATAAALACAAVTHMASTVLLGVAIGCAICCYHPSCRTSSLRGTEALCGLASGAAALALFATGASPACAAARALYRFVALVMGADAAWMICSFNGIRIGWFGLARHAVTAFVLVLMSGDAGATLPPALAACGFLYLSTDLLLVFEADFCANPSRQTAAPWLAFVALFRLPVWGYCASTAYASQWRHGGAAAAAFAAFAALDCAAALSARMTRWFDAKHAAASKALPPNMWVSFLELLEIAALYGRKTARGADTRARLNAMYSLSTEEYDRSRALTLFGRQEYDRSRALTLFGRQTLIDLVVMQAEAKLARARAGAGGGGGCGAGSLGAWVDIGGGTAQNLALVAERLDLSLFQQIYVVDYSDEMCKHAHGRVEAQGWTNVTVVRADAATFVPPPEAGRVSFVTMSYSLSMIPGYVRLVNTIARYANAVTYARLVNTMIARYADADTRTRKPCTSENCLRSRASPNPNLNCASRSYARLVNTISRYADADTRVVVADFFTSKSVDAPLRQHAWWRRWLLRAWFAIDDVDLAPHRRDVCEQTLSLVWETNHMGPLLNKSIAKLGPHVPYYVAVYMLPAAEGEGGEREEGGDIAERCGLRGATRYVSPDHGRCDWVAVPNFLYSYAIEDPLVDGKHLNFQPDDSLLILTTGGDNVLHWLPKVAHVTAVDMNEKQNYLLELKFAAIAFSGLPLHEVQDWLERGSHRDIARLMGRTLPYLSAEARQYWASHAYMMEEASGEGGGMNGLYLHGSYGLVLAFTRLLCRWLGMTQHLGKGDSTLARQQVAESWRYKLVKAVLTPLCHPTLMWPLMGIPMHQHARIVHGQTMRDFVSNTIDGTFVWAPWETNPYSHAFATGAFSRACHPDYLDRANLEALRAAPRAALRARLTIATAPYSEAMQRRGGYSKMVFSDHLDWLSDAEVRAFAAQVKAALLPGGLASFRSAALVAGYARAFEDAGLECKRVATHCGAGMDRLNSYASYYVIRQTEGKARAPLSSPKFAASG</sequence>
<name>A0A835Z2P6_9STRA</name>
<feature type="domain" description="Methyltransferase" evidence="3">
    <location>
        <begin position="344"/>
        <end position="437"/>
    </location>
</feature>
<dbReference type="CDD" id="cd02440">
    <property type="entry name" value="AdoMet_MTases"/>
    <property type="match status" value="1"/>
</dbReference>
<gene>
    <name evidence="4" type="ORF">JKP88DRAFT_244220</name>
</gene>
<evidence type="ECO:0000259" key="3">
    <source>
        <dbReference type="Pfam" id="PF13649"/>
    </source>
</evidence>
<protein>
    <recommendedName>
        <fullName evidence="3">Methyltransferase domain-containing protein</fullName>
    </recommendedName>
</protein>
<feature type="transmembrane region" description="Helical" evidence="1">
    <location>
        <begin position="60"/>
        <end position="81"/>
    </location>
</feature>
<dbReference type="Pfam" id="PF13649">
    <property type="entry name" value="Methyltransf_25"/>
    <property type="match status" value="1"/>
</dbReference>